<evidence type="ECO:0000259" key="4">
    <source>
        <dbReference type="Pfam" id="PF00535"/>
    </source>
</evidence>
<evidence type="ECO:0000256" key="2">
    <source>
        <dbReference type="ARBA" id="ARBA00022676"/>
    </source>
</evidence>
<dbReference type="PANTHER" id="PTHR43179:SF12">
    <property type="entry name" value="GALACTOFURANOSYLTRANSFERASE GLFT2"/>
    <property type="match status" value="1"/>
</dbReference>
<protein>
    <submittedName>
        <fullName evidence="5">Glycosyltransferase</fullName>
    </submittedName>
</protein>
<sequence>MLKIAVVILNWNGEGLLEKFLPSVAAFSQEAELYVVDNASTDGSIAFLKKNYPQINIIQNLSNGGYAKGYNDALPKVNADIYCLLNSDVEVTKDWLLPIIKEFKGNPSAAIIQPKILDYKNKTFFEYAGAAGGFIDKYGYPFCRGRIFNELEADNGQYNDVKEIFWATGACLFIKREVFEELKGFDEDYFAHQEEIDLCWRAKNKGHGVFYVGGSEVYHLGGSTLSSMNPKKTFLNFRNSLYSIVKNLPSKKAFPIILLRLVLDGLAGINFIFQGRYKHCWAVLRAHFSFYKNFINIFKKREKACFTKNYYATKSIVWSYYINHVKKFNILVKD</sequence>
<dbReference type="SUPFAM" id="SSF53448">
    <property type="entry name" value="Nucleotide-diphospho-sugar transferases"/>
    <property type="match status" value="1"/>
</dbReference>
<evidence type="ECO:0000313" key="5">
    <source>
        <dbReference type="EMBL" id="MBC8768468.1"/>
    </source>
</evidence>
<dbReference type="InterPro" id="IPR029044">
    <property type="entry name" value="Nucleotide-diphossugar_trans"/>
</dbReference>
<evidence type="ECO:0000313" key="6">
    <source>
        <dbReference type="Proteomes" id="UP000618952"/>
    </source>
</evidence>
<proteinExistence type="inferred from homology"/>
<organism evidence="5 6">
    <name type="scientific">Arenibacter arenosicollis</name>
    <dbReference type="NCBI Taxonomy" id="2762274"/>
    <lineage>
        <taxon>Bacteria</taxon>
        <taxon>Pseudomonadati</taxon>
        <taxon>Bacteroidota</taxon>
        <taxon>Flavobacteriia</taxon>
        <taxon>Flavobacteriales</taxon>
        <taxon>Flavobacteriaceae</taxon>
        <taxon>Arenibacter</taxon>
    </lineage>
</organism>
<dbReference type="Proteomes" id="UP000618952">
    <property type="component" value="Unassembled WGS sequence"/>
</dbReference>
<comment type="similarity">
    <text evidence="1">Belongs to the glycosyltransferase 2 family.</text>
</comment>
<name>A0ABR7QMQ9_9FLAO</name>
<reference evidence="5 6" key="1">
    <citation type="submission" date="2020-08" db="EMBL/GenBank/DDBJ databases">
        <title>Arenibacter gaetbuli sp. nov., isolated from a sand dune.</title>
        <authorList>
            <person name="Park S."/>
            <person name="Yoon J.-H."/>
        </authorList>
    </citation>
    <scope>NUCLEOTIDE SEQUENCE [LARGE SCALE GENOMIC DNA]</scope>
    <source>
        <strain evidence="5 6">BSSL-BM3</strain>
    </source>
</reference>
<dbReference type="PANTHER" id="PTHR43179">
    <property type="entry name" value="RHAMNOSYLTRANSFERASE WBBL"/>
    <property type="match status" value="1"/>
</dbReference>
<dbReference type="Pfam" id="PF00535">
    <property type="entry name" value="Glycos_transf_2"/>
    <property type="match status" value="1"/>
</dbReference>
<keyword evidence="6" id="KW-1185">Reference proteome</keyword>
<evidence type="ECO:0000256" key="3">
    <source>
        <dbReference type="ARBA" id="ARBA00022679"/>
    </source>
</evidence>
<gene>
    <name evidence="5" type="ORF">H4O18_10730</name>
</gene>
<dbReference type="RefSeq" id="WP_187584376.1">
    <property type="nucleotide sequence ID" value="NZ_JACLHY010000009.1"/>
</dbReference>
<evidence type="ECO:0000256" key="1">
    <source>
        <dbReference type="ARBA" id="ARBA00006739"/>
    </source>
</evidence>
<dbReference type="EMBL" id="JACLHY010000009">
    <property type="protein sequence ID" value="MBC8768468.1"/>
    <property type="molecule type" value="Genomic_DNA"/>
</dbReference>
<feature type="domain" description="Glycosyltransferase 2-like" evidence="4">
    <location>
        <begin position="6"/>
        <end position="182"/>
    </location>
</feature>
<comment type="caution">
    <text evidence="5">The sequence shown here is derived from an EMBL/GenBank/DDBJ whole genome shotgun (WGS) entry which is preliminary data.</text>
</comment>
<keyword evidence="2" id="KW-0328">Glycosyltransferase</keyword>
<accession>A0ABR7QMQ9</accession>
<dbReference type="Gene3D" id="3.90.550.10">
    <property type="entry name" value="Spore Coat Polysaccharide Biosynthesis Protein SpsA, Chain A"/>
    <property type="match status" value="1"/>
</dbReference>
<dbReference type="CDD" id="cd04186">
    <property type="entry name" value="GT_2_like_c"/>
    <property type="match status" value="1"/>
</dbReference>
<dbReference type="InterPro" id="IPR001173">
    <property type="entry name" value="Glyco_trans_2-like"/>
</dbReference>
<keyword evidence="3" id="KW-0808">Transferase</keyword>